<keyword evidence="6" id="KW-1185">Reference proteome</keyword>
<reference evidence="7" key="1">
    <citation type="submission" date="2025-08" db="UniProtKB">
        <authorList>
            <consortium name="RefSeq"/>
        </authorList>
    </citation>
    <scope>IDENTIFICATION</scope>
    <source>
        <tissue evidence="7">Blood</tissue>
    </source>
</reference>
<dbReference type="PANTHER" id="PTHR23260">
    <property type="entry name" value="KERATIN ASSOCIATED PROTEIN 3-3-RELATED"/>
    <property type="match status" value="1"/>
</dbReference>
<dbReference type="AlphaFoldDB" id="A0A6J3HR32"/>
<comment type="subunit">
    <text evidence="5">Interacts with hair keratins.</text>
</comment>
<gene>
    <name evidence="7" type="primary">LOC116550689</name>
</gene>
<evidence type="ECO:0000256" key="5">
    <source>
        <dbReference type="RuleBase" id="RU369044"/>
    </source>
</evidence>
<evidence type="ECO:0000313" key="6">
    <source>
        <dbReference type="Proteomes" id="UP000504640"/>
    </source>
</evidence>
<dbReference type="PANTHER" id="PTHR23260:SF2">
    <property type="entry name" value="KERATIN-ASSOCIATED PROTEIN 24-1"/>
    <property type="match status" value="1"/>
</dbReference>
<dbReference type="RefSeq" id="XP_032132571.1">
    <property type="nucleotide sequence ID" value="XM_032276680.1"/>
</dbReference>
<dbReference type="GO" id="GO:0045095">
    <property type="term" value="C:keratin filament"/>
    <property type="evidence" value="ECO:0007669"/>
    <property type="project" value="UniProtKB-UniRule"/>
</dbReference>
<dbReference type="GeneID" id="116550689"/>
<keyword evidence="3 5" id="KW-0416">Keratin</keyword>
<evidence type="ECO:0000256" key="3">
    <source>
        <dbReference type="ARBA" id="ARBA00022744"/>
    </source>
</evidence>
<name>A0A6J3HR32_SAPAP</name>
<keyword evidence="2" id="KW-0677">Repeat</keyword>
<comment type="function">
    <text evidence="1 5">In the hair cortex, hair keratin intermediate filaments are embedded in an interfilamentous matrix, consisting of hair keratin-associated proteins (KRTAP), which are essential for the formation of a rigid and resistant hair shaft through their extensive disulfide bond cross-linking with abundant cysteine residues of hair keratins. The matrix proteins include the high-sulfur and high-glycine-tyrosine keratins.</text>
</comment>
<dbReference type="GO" id="GO:0005198">
    <property type="term" value="F:structural molecule activity"/>
    <property type="evidence" value="ECO:0007669"/>
    <property type="project" value="InterPro"/>
</dbReference>
<organism evidence="6 7">
    <name type="scientific">Sapajus apella</name>
    <name type="common">Brown-capped capuchin</name>
    <name type="synonym">Cebus apella</name>
    <dbReference type="NCBI Taxonomy" id="9515"/>
    <lineage>
        <taxon>Eukaryota</taxon>
        <taxon>Metazoa</taxon>
        <taxon>Chordata</taxon>
        <taxon>Craniata</taxon>
        <taxon>Vertebrata</taxon>
        <taxon>Euteleostomi</taxon>
        <taxon>Mammalia</taxon>
        <taxon>Eutheria</taxon>
        <taxon>Euarchontoglires</taxon>
        <taxon>Primates</taxon>
        <taxon>Haplorrhini</taxon>
        <taxon>Platyrrhini</taxon>
        <taxon>Cebidae</taxon>
        <taxon>Cebinae</taxon>
        <taxon>Sapajus</taxon>
    </lineage>
</organism>
<dbReference type="Proteomes" id="UP000504640">
    <property type="component" value="Unplaced"/>
</dbReference>
<evidence type="ECO:0000256" key="2">
    <source>
        <dbReference type="ARBA" id="ARBA00022737"/>
    </source>
</evidence>
<evidence type="ECO:0000256" key="1">
    <source>
        <dbReference type="ARBA" id="ARBA00003327"/>
    </source>
</evidence>
<evidence type="ECO:0000256" key="4">
    <source>
        <dbReference type="ARBA" id="ARBA00034495"/>
    </source>
</evidence>
<proteinExistence type="inferred from homology"/>
<sequence>MHTGSMSTLGYPGVCSTTSYRTHCYIPATPSLALSSNDVSPTFGHCLPSSYQGNLWLLDYCQESYCEAPSCEHPSCEPKTCSIAGCDPSDSSVPCNSPSSGQVCSVCETTNTSHSPSCSPCTQTKGYVCDCHTPTRCASKACQTLCNGSNCFGQLNCSSKSLQTRNHCRLSTLGYKSYPNPCFIPRYSSPLCYISNISQPQSYLTKNYHYSSYRPMSCRPLSYLSRSFRSLSCIPSTFPPLRYLCSGSRPLQCY</sequence>
<protein>
    <recommendedName>
        <fullName evidence="5">Keratin-associated protein</fullName>
    </recommendedName>
</protein>
<dbReference type="GO" id="GO:0005829">
    <property type="term" value="C:cytosol"/>
    <property type="evidence" value="ECO:0007669"/>
    <property type="project" value="UniProtKB-ARBA"/>
</dbReference>
<dbReference type="InterPro" id="IPR007951">
    <property type="entry name" value="KRTAP_PMG"/>
</dbReference>
<dbReference type="Pfam" id="PF05287">
    <property type="entry name" value="PMG"/>
    <property type="match status" value="1"/>
</dbReference>
<dbReference type="InterPro" id="IPR007659">
    <property type="entry name" value="Keratin_matx"/>
</dbReference>
<evidence type="ECO:0000313" key="7">
    <source>
        <dbReference type="RefSeq" id="XP_032132571.1"/>
    </source>
</evidence>
<comment type="similarity">
    <text evidence="4 5">Belongs to the PMG family.</text>
</comment>
<accession>A0A6J3HR32</accession>